<dbReference type="NCBIfam" id="TIGR00208">
    <property type="entry name" value="fliS"/>
    <property type="match status" value="1"/>
</dbReference>
<evidence type="ECO:0000313" key="7">
    <source>
        <dbReference type="EMBL" id="BAQ18856.1"/>
    </source>
</evidence>
<evidence type="ECO:0000256" key="3">
    <source>
        <dbReference type="ARBA" id="ARBA00022490"/>
    </source>
</evidence>
<dbReference type="PANTHER" id="PTHR34773:SF1">
    <property type="entry name" value="FLAGELLAR SECRETION CHAPERONE FLIS"/>
    <property type="match status" value="1"/>
</dbReference>
<gene>
    <name evidence="7" type="primary">fliS</name>
</gene>
<evidence type="ECO:0000256" key="4">
    <source>
        <dbReference type="ARBA" id="ARBA00022795"/>
    </source>
</evidence>
<evidence type="ECO:0000256" key="2">
    <source>
        <dbReference type="ARBA" id="ARBA00008787"/>
    </source>
</evidence>
<comment type="subcellular location">
    <subcellularLocation>
        <location evidence="1 6">Cytoplasm</location>
        <location evidence="1 6">Cytosol</location>
    </subcellularLocation>
</comment>
<organism evidence="7">
    <name type="scientific">Sphingomonas sp. A1</name>
    <dbReference type="NCBI Taxonomy" id="90322"/>
    <lineage>
        <taxon>Bacteria</taxon>
        <taxon>Pseudomonadati</taxon>
        <taxon>Pseudomonadota</taxon>
        <taxon>Alphaproteobacteria</taxon>
        <taxon>Sphingomonadales</taxon>
        <taxon>Sphingomonadaceae</taxon>
        <taxon>Sphingomonas</taxon>
    </lineage>
</organism>
<keyword evidence="7" id="KW-0969">Cilium</keyword>
<keyword evidence="5" id="KW-0143">Chaperone</keyword>
<dbReference type="GO" id="GO:0005829">
    <property type="term" value="C:cytosol"/>
    <property type="evidence" value="ECO:0007669"/>
    <property type="project" value="UniProtKB-SubCell"/>
</dbReference>
<name>A0A0A8K7V4_9SPHN</name>
<keyword evidence="7" id="KW-0282">Flagellum</keyword>
<evidence type="ECO:0000256" key="5">
    <source>
        <dbReference type="ARBA" id="ARBA00023186"/>
    </source>
</evidence>
<dbReference type="InterPro" id="IPR003713">
    <property type="entry name" value="FliS"/>
</dbReference>
<dbReference type="Pfam" id="PF02561">
    <property type="entry name" value="FliS"/>
    <property type="match status" value="1"/>
</dbReference>
<dbReference type="PANTHER" id="PTHR34773">
    <property type="entry name" value="FLAGELLAR SECRETION CHAPERONE FLIS"/>
    <property type="match status" value="1"/>
</dbReference>
<dbReference type="GO" id="GO:0071973">
    <property type="term" value="P:bacterial-type flagellum-dependent cell motility"/>
    <property type="evidence" value="ECO:0007669"/>
    <property type="project" value="TreeGrafter"/>
</dbReference>
<dbReference type="Gene3D" id="1.20.120.340">
    <property type="entry name" value="Flagellar protein FliS"/>
    <property type="match status" value="1"/>
</dbReference>
<comment type="similarity">
    <text evidence="2 6">Belongs to the FliS family.</text>
</comment>
<dbReference type="SUPFAM" id="SSF101116">
    <property type="entry name" value="Flagellar export chaperone FliS"/>
    <property type="match status" value="1"/>
</dbReference>
<keyword evidence="3 6" id="KW-0963">Cytoplasm</keyword>
<sequence>MFAPQSPAAAYARIGVETGVTTADPHKLVLMLFDGALLSINSAAISMTAGDVPAKGRNITRAIEIVSMGLKASLDMEAGGELAERLGHLYDYICERLLLANAQNNEGALTEVSRLLGELKDAWEQIGGSAGEAAA</sequence>
<dbReference type="GO" id="GO:0044780">
    <property type="term" value="P:bacterial-type flagellum assembly"/>
    <property type="evidence" value="ECO:0007669"/>
    <property type="project" value="InterPro"/>
</dbReference>
<keyword evidence="4 6" id="KW-1005">Bacterial flagellum biogenesis</keyword>
<keyword evidence="7" id="KW-0966">Cell projection</keyword>
<reference evidence="7" key="1">
    <citation type="submission" date="2015-04" db="EMBL/GenBank/DDBJ databases">
        <title>Formation of a single polar flagellum by lateral and polar bacterial flagellar gene sets.</title>
        <authorList>
            <person name="Maruyama Y."/>
            <person name="Kobayashi M."/>
            <person name="Murata K."/>
            <person name="Hashimoto W."/>
        </authorList>
    </citation>
    <scope>NUCLEOTIDE SEQUENCE</scope>
    <source>
        <strain evidence="7">A1</strain>
    </source>
</reference>
<evidence type="ECO:0000256" key="1">
    <source>
        <dbReference type="ARBA" id="ARBA00004514"/>
    </source>
</evidence>
<dbReference type="InterPro" id="IPR036584">
    <property type="entry name" value="FliS_sf"/>
</dbReference>
<dbReference type="EMBL" id="LC043072">
    <property type="protein sequence ID" value="BAQ18856.1"/>
    <property type="molecule type" value="Genomic_DNA"/>
</dbReference>
<evidence type="ECO:0000256" key="6">
    <source>
        <dbReference type="PIRNR" id="PIRNR039090"/>
    </source>
</evidence>
<proteinExistence type="inferred from homology"/>
<accession>A0A0A8K7V4</accession>
<dbReference type="PIRSF" id="PIRSF039090">
    <property type="entry name" value="Flis"/>
    <property type="match status" value="1"/>
</dbReference>
<dbReference type="CDD" id="cd16098">
    <property type="entry name" value="FliS"/>
    <property type="match status" value="1"/>
</dbReference>
<protein>
    <recommendedName>
        <fullName evidence="6">Flagellar secretion chaperone FliS</fullName>
    </recommendedName>
</protein>
<dbReference type="AlphaFoldDB" id="A0A0A8K7V4"/>